<feature type="transmembrane region" description="Helical" evidence="7">
    <location>
        <begin position="52"/>
        <end position="75"/>
    </location>
</feature>
<comment type="similarity">
    <text evidence="5">Belongs to the SAT4 family.</text>
</comment>
<dbReference type="InterPro" id="IPR052337">
    <property type="entry name" value="SAT4-like"/>
</dbReference>
<evidence type="ECO:0000256" key="2">
    <source>
        <dbReference type="ARBA" id="ARBA00022692"/>
    </source>
</evidence>
<dbReference type="InterPro" id="IPR049326">
    <property type="entry name" value="Rhodopsin_dom_fungi"/>
</dbReference>
<protein>
    <submittedName>
        <fullName evidence="9">Integral membrane protein</fullName>
    </submittedName>
</protein>
<dbReference type="EMBL" id="JAAABM010000003">
    <property type="protein sequence ID" value="KAF7679425.1"/>
    <property type="molecule type" value="Genomic_DNA"/>
</dbReference>
<evidence type="ECO:0000256" key="1">
    <source>
        <dbReference type="ARBA" id="ARBA00004141"/>
    </source>
</evidence>
<keyword evidence="10" id="KW-1185">Reference proteome</keyword>
<evidence type="ECO:0000256" key="4">
    <source>
        <dbReference type="ARBA" id="ARBA00023136"/>
    </source>
</evidence>
<evidence type="ECO:0000256" key="3">
    <source>
        <dbReference type="ARBA" id="ARBA00022989"/>
    </source>
</evidence>
<feature type="transmembrane region" description="Helical" evidence="7">
    <location>
        <begin position="250"/>
        <end position="268"/>
    </location>
</feature>
<dbReference type="AlphaFoldDB" id="A0A8H7BA38"/>
<feature type="transmembrane region" description="Helical" evidence="7">
    <location>
        <begin position="95"/>
        <end position="118"/>
    </location>
</feature>
<feature type="compositionally biased region" description="Basic and acidic residues" evidence="6">
    <location>
        <begin position="352"/>
        <end position="363"/>
    </location>
</feature>
<evidence type="ECO:0000259" key="8">
    <source>
        <dbReference type="Pfam" id="PF20684"/>
    </source>
</evidence>
<keyword evidence="3 7" id="KW-1133">Transmembrane helix</keyword>
<proteinExistence type="inferred from homology"/>
<evidence type="ECO:0000256" key="5">
    <source>
        <dbReference type="ARBA" id="ARBA00038359"/>
    </source>
</evidence>
<dbReference type="Pfam" id="PF20684">
    <property type="entry name" value="Fung_rhodopsin"/>
    <property type="match status" value="1"/>
</dbReference>
<dbReference type="PANTHER" id="PTHR33048:SF163">
    <property type="entry name" value="INTEGRAL MEMBRANE PROTEIN (AFU_ORTHOLOGUE AFUA_8G05510)"/>
    <property type="match status" value="1"/>
</dbReference>
<sequence>MFSTMGFPSKDEDNQGWKLYLTSLVMIIAAGLIVIARIVVRLRIGVKLQSDDYTIIASLMFSILLSITIQLSVVHGYGQHKVDLSTEELHTCLKFFWVAQTPYKIVVCLNKVSAILLYMRIFISPHFRWLCCGALAIVVGSGIATVFATIFQCMPLQRSWDKNVEGTCIDSSKFWLANAVLNIFTDVIVLALPIREVSKLQLKLQEKIMLHSVFLLGSFVTITSILRVTAVANSVRNQQDLTWNFIERGIWTMIEANLGIICACLLVLKQVVKRCFLSVLGTIPKVKYGYGPGTSGTVGPAIRMSKRETQKHFRLDDAVDDEHTCGREMNDIYTWPDIKSYKMTSLAYRGASEDGRKSDEKRIISTKGVERGPSQSSAASADGPSNWPLHQGITKKMDVRVDSHYLSSTDPER</sequence>
<reference evidence="9" key="2">
    <citation type="submission" date="2020-08" db="EMBL/GenBank/DDBJ databases">
        <title>Draft Genome Sequence of Cumin Blight Pathogen Alternaria burnsii.</title>
        <authorList>
            <person name="Feng Z."/>
        </authorList>
    </citation>
    <scope>NUCLEOTIDE SEQUENCE</scope>
    <source>
        <strain evidence="9">CBS107.38</strain>
    </source>
</reference>
<organism evidence="9 10">
    <name type="scientific">Alternaria burnsii</name>
    <dbReference type="NCBI Taxonomy" id="1187904"/>
    <lineage>
        <taxon>Eukaryota</taxon>
        <taxon>Fungi</taxon>
        <taxon>Dikarya</taxon>
        <taxon>Ascomycota</taxon>
        <taxon>Pezizomycotina</taxon>
        <taxon>Dothideomycetes</taxon>
        <taxon>Pleosporomycetidae</taxon>
        <taxon>Pleosporales</taxon>
        <taxon>Pleosporineae</taxon>
        <taxon>Pleosporaceae</taxon>
        <taxon>Alternaria</taxon>
        <taxon>Alternaria sect. Alternaria</taxon>
    </lineage>
</organism>
<evidence type="ECO:0000256" key="6">
    <source>
        <dbReference type="SAM" id="MobiDB-lite"/>
    </source>
</evidence>
<dbReference type="Proteomes" id="UP000596902">
    <property type="component" value="Unassembled WGS sequence"/>
</dbReference>
<feature type="transmembrane region" description="Helical" evidence="7">
    <location>
        <begin position="174"/>
        <end position="192"/>
    </location>
</feature>
<evidence type="ECO:0000256" key="7">
    <source>
        <dbReference type="SAM" id="Phobius"/>
    </source>
</evidence>
<comment type="subcellular location">
    <subcellularLocation>
        <location evidence="1">Membrane</location>
        <topology evidence="1">Multi-pass membrane protein</topology>
    </subcellularLocation>
</comment>
<comment type="caution">
    <text evidence="9">The sequence shown here is derived from an EMBL/GenBank/DDBJ whole genome shotgun (WGS) entry which is preliminary data.</text>
</comment>
<evidence type="ECO:0000313" key="9">
    <source>
        <dbReference type="EMBL" id="KAF7679425.1"/>
    </source>
</evidence>
<evidence type="ECO:0000313" key="10">
    <source>
        <dbReference type="Proteomes" id="UP000596902"/>
    </source>
</evidence>
<feature type="transmembrane region" description="Helical" evidence="7">
    <location>
        <begin position="213"/>
        <end position="230"/>
    </location>
</feature>
<feature type="region of interest" description="Disordered" evidence="6">
    <location>
        <begin position="352"/>
        <end position="413"/>
    </location>
</feature>
<gene>
    <name evidence="9" type="ORF">GT037_003173</name>
</gene>
<accession>A0A8H7BA38</accession>
<keyword evidence="4 7" id="KW-0472">Membrane</keyword>
<keyword evidence="2 7" id="KW-0812">Transmembrane</keyword>
<dbReference type="GeneID" id="62201398"/>
<name>A0A8H7BA38_9PLEO</name>
<dbReference type="GO" id="GO:0016020">
    <property type="term" value="C:membrane"/>
    <property type="evidence" value="ECO:0007669"/>
    <property type="project" value="UniProtKB-SubCell"/>
</dbReference>
<dbReference type="PANTHER" id="PTHR33048">
    <property type="entry name" value="PTH11-LIKE INTEGRAL MEMBRANE PROTEIN (AFU_ORTHOLOGUE AFUA_5G11245)"/>
    <property type="match status" value="1"/>
</dbReference>
<feature type="domain" description="Rhodopsin" evidence="8">
    <location>
        <begin position="36"/>
        <end position="274"/>
    </location>
</feature>
<dbReference type="RefSeq" id="XP_038789498.1">
    <property type="nucleotide sequence ID" value="XM_038928220.1"/>
</dbReference>
<feature type="transmembrane region" description="Helical" evidence="7">
    <location>
        <begin position="130"/>
        <end position="154"/>
    </location>
</feature>
<reference evidence="9" key="1">
    <citation type="submission" date="2020-01" db="EMBL/GenBank/DDBJ databases">
        <authorList>
            <person name="Feng Z.H.Z."/>
        </authorList>
    </citation>
    <scope>NUCLEOTIDE SEQUENCE</scope>
    <source>
        <strain evidence="9">CBS107.38</strain>
    </source>
</reference>
<feature type="transmembrane region" description="Helical" evidence="7">
    <location>
        <begin position="20"/>
        <end position="40"/>
    </location>
</feature>